<name>A0A2G8LB78_STIJA</name>
<dbReference type="InterPro" id="IPR005637">
    <property type="entry name" value="TAP_C_dom"/>
</dbReference>
<dbReference type="PROSITE" id="PS51281">
    <property type="entry name" value="TAP_C"/>
    <property type="match status" value="1"/>
</dbReference>
<dbReference type="SUPFAM" id="SSF54427">
    <property type="entry name" value="NTF2-like"/>
    <property type="match status" value="1"/>
</dbReference>
<feature type="domain" description="TAP-C" evidence="10">
    <location>
        <begin position="615"/>
        <end position="666"/>
    </location>
</feature>
<dbReference type="InterPro" id="IPR001611">
    <property type="entry name" value="Leu-rich_rpt"/>
</dbReference>
<evidence type="ECO:0000256" key="6">
    <source>
        <dbReference type="ARBA" id="ARBA00022816"/>
    </source>
</evidence>
<feature type="domain" description="NTF2" evidence="9">
    <location>
        <begin position="417"/>
        <end position="569"/>
    </location>
</feature>
<dbReference type="PANTHER" id="PTHR10662:SF22">
    <property type="entry name" value="NUCLEAR RNA EXPORT FACTOR 1"/>
    <property type="match status" value="1"/>
</dbReference>
<evidence type="ECO:0000256" key="1">
    <source>
        <dbReference type="ARBA" id="ARBA00004642"/>
    </source>
</evidence>
<dbReference type="AlphaFoldDB" id="A0A2G8LB78"/>
<dbReference type="PROSITE" id="PS50177">
    <property type="entry name" value="NTF2_DOMAIN"/>
    <property type="match status" value="1"/>
</dbReference>
<keyword evidence="12" id="KW-1185">Reference proteome</keyword>
<evidence type="ECO:0000259" key="9">
    <source>
        <dbReference type="PROSITE" id="PS50177"/>
    </source>
</evidence>
<protein>
    <submittedName>
        <fullName evidence="11">Putative nuclear RNA export factor 1</fullName>
    </submittedName>
</protein>
<dbReference type="InterPro" id="IPR009060">
    <property type="entry name" value="UBA-like_sf"/>
</dbReference>
<comment type="subcellular location">
    <subcellularLocation>
        <location evidence="1">Nucleus</location>
        <location evidence="1">Nucleoplasm</location>
    </subcellularLocation>
</comment>
<organism evidence="11 12">
    <name type="scientific">Stichopus japonicus</name>
    <name type="common">Sea cucumber</name>
    <dbReference type="NCBI Taxonomy" id="307972"/>
    <lineage>
        <taxon>Eukaryota</taxon>
        <taxon>Metazoa</taxon>
        <taxon>Echinodermata</taxon>
        <taxon>Eleutherozoa</taxon>
        <taxon>Echinozoa</taxon>
        <taxon>Holothuroidea</taxon>
        <taxon>Aspidochirotacea</taxon>
        <taxon>Aspidochirotida</taxon>
        <taxon>Stichopodidae</taxon>
        <taxon>Apostichopus</taxon>
    </lineage>
</organism>
<reference evidence="11 12" key="1">
    <citation type="journal article" date="2017" name="PLoS Biol.">
        <title>The sea cucumber genome provides insights into morphological evolution and visceral regeneration.</title>
        <authorList>
            <person name="Zhang X."/>
            <person name="Sun L."/>
            <person name="Yuan J."/>
            <person name="Sun Y."/>
            <person name="Gao Y."/>
            <person name="Zhang L."/>
            <person name="Li S."/>
            <person name="Dai H."/>
            <person name="Hamel J.F."/>
            <person name="Liu C."/>
            <person name="Yu Y."/>
            <person name="Liu S."/>
            <person name="Lin W."/>
            <person name="Guo K."/>
            <person name="Jin S."/>
            <person name="Xu P."/>
            <person name="Storey K.B."/>
            <person name="Huan P."/>
            <person name="Zhang T."/>
            <person name="Zhou Y."/>
            <person name="Zhang J."/>
            <person name="Lin C."/>
            <person name="Li X."/>
            <person name="Xing L."/>
            <person name="Huo D."/>
            <person name="Sun M."/>
            <person name="Wang L."/>
            <person name="Mercier A."/>
            <person name="Li F."/>
            <person name="Yang H."/>
            <person name="Xiang J."/>
        </authorList>
    </citation>
    <scope>NUCLEOTIDE SEQUENCE [LARGE SCALE GENOMIC DNA]</scope>
    <source>
        <strain evidence="11">Shaxun</strain>
        <tissue evidence="11">Muscle</tissue>
    </source>
</reference>
<comment type="caution">
    <text evidence="11">The sequence shown here is derived from an EMBL/GenBank/DDBJ whole genome shotgun (WGS) entry which is preliminary data.</text>
</comment>
<evidence type="ECO:0000256" key="3">
    <source>
        <dbReference type="ARBA" id="ARBA00022448"/>
    </source>
</evidence>
<keyword evidence="7" id="KW-0539">Nucleus</keyword>
<dbReference type="Gene3D" id="3.10.450.50">
    <property type="match status" value="1"/>
</dbReference>
<dbReference type="SUPFAM" id="SSF52058">
    <property type="entry name" value="L domain-like"/>
    <property type="match status" value="1"/>
</dbReference>
<evidence type="ECO:0000256" key="5">
    <source>
        <dbReference type="ARBA" id="ARBA00022737"/>
    </source>
</evidence>
<evidence type="ECO:0000256" key="7">
    <source>
        <dbReference type="ARBA" id="ARBA00023242"/>
    </source>
</evidence>
<dbReference type="Gene3D" id="3.30.70.330">
    <property type="match status" value="1"/>
</dbReference>
<dbReference type="Gene3D" id="1.10.8.10">
    <property type="entry name" value="DNA helicase RuvA subunit, C-terminal domain"/>
    <property type="match status" value="1"/>
</dbReference>
<dbReference type="GO" id="GO:0005737">
    <property type="term" value="C:cytoplasm"/>
    <property type="evidence" value="ECO:0007669"/>
    <property type="project" value="InterPro"/>
</dbReference>
<feature type="compositionally biased region" description="Low complexity" evidence="8">
    <location>
        <begin position="591"/>
        <end position="602"/>
    </location>
</feature>
<sequence length="666" mass="74570">MCELRGIQKLHEKHDDRESDPQEWNRDRGRGDRSRGRGRGRGNNRDYRPDAARWQRGRSSRGSRGRSSRSNYRAPGPRSRLDNDDDVSMGGDDIDRLKGQKRYNPYGRKPRGGRRGSGGRGRSSYNNRQQYPSSRNQDGDDNMGGSNSSWFKVVIPYGAKQSKSWLLESIKNLCRVPFVPIDYHQENNSSVFHVNDVEASKGLIDVSKRITTPSNHKVIIIVRPSGPPRGSISAPLSESDIQTLTEVMSKRYDPSSKFLDLSDIYNDTDLKAKSIKVLLNQPTPLKAVLDIIAQHIPETVGLNLSSNRIYSLVHFTKLSTMAPNVTNLNLSSNSLKHINELQKIKDLKLKELILDANPLCDSFSDQAKYVRSVRGIFRDVIKLDGHDLSPQIGFDVPTTSLPSVGPSFFPGQEVKTNILQFLQGYYTAFDAQDRSKLIDIYHDQAKFSLSLPFDYGHGSSWYKQLAHHFAQSRNFKKGQDDYKKDKSLKLIKQGRLAVAACLSELPQTQHDLNSFVVDVSLVQPPLVHFTVGGVLQEKERSKTVIAFSRAFIVCAGQTGLVVLNDHLTYRQPSENKRRYAFNNPAPTPTHSPVSAAAPGPSPVVSPVAPAVPDTTVKQQMVQQFIKDSGMNSSFSERCLEENGWDYPTAGAVFITSRHQEVLNSDY</sequence>
<dbReference type="PROSITE" id="PS51450">
    <property type="entry name" value="LRR"/>
    <property type="match status" value="1"/>
</dbReference>
<dbReference type="InterPro" id="IPR032710">
    <property type="entry name" value="NTF2-like_dom_sf"/>
</dbReference>
<evidence type="ECO:0000256" key="4">
    <source>
        <dbReference type="ARBA" id="ARBA00022614"/>
    </source>
</evidence>
<feature type="region of interest" description="Disordered" evidence="8">
    <location>
        <begin position="578"/>
        <end position="602"/>
    </location>
</feature>
<feature type="region of interest" description="Disordered" evidence="8">
    <location>
        <begin position="1"/>
        <end position="145"/>
    </location>
</feature>
<dbReference type="InterPro" id="IPR012677">
    <property type="entry name" value="Nucleotide-bd_a/b_plait_sf"/>
</dbReference>
<dbReference type="SUPFAM" id="SSF46934">
    <property type="entry name" value="UBA-like"/>
    <property type="match status" value="1"/>
</dbReference>
<keyword evidence="3" id="KW-0813">Transport</keyword>
<evidence type="ECO:0000313" key="12">
    <source>
        <dbReference type="Proteomes" id="UP000230750"/>
    </source>
</evidence>
<dbReference type="Gene3D" id="3.80.10.10">
    <property type="entry name" value="Ribonuclease Inhibitor"/>
    <property type="match status" value="1"/>
</dbReference>
<dbReference type="STRING" id="307972.A0A2G8LB78"/>
<evidence type="ECO:0000256" key="8">
    <source>
        <dbReference type="SAM" id="MobiDB-lite"/>
    </source>
</evidence>
<dbReference type="PANTHER" id="PTHR10662">
    <property type="entry name" value="NUCLEAR RNA EXPORT FACTOR"/>
    <property type="match status" value="1"/>
</dbReference>
<evidence type="ECO:0000256" key="2">
    <source>
        <dbReference type="ARBA" id="ARBA00009285"/>
    </source>
</evidence>
<feature type="compositionally biased region" description="Basic and acidic residues" evidence="8">
    <location>
        <begin position="9"/>
        <end position="35"/>
    </location>
</feature>
<dbReference type="Pfam" id="PF22602">
    <property type="entry name" value="NXF_NTF2"/>
    <property type="match status" value="1"/>
</dbReference>
<dbReference type="GO" id="GO:0016973">
    <property type="term" value="P:poly(A)+ mRNA export from nucleus"/>
    <property type="evidence" value="ECO:0007669"/>
    <property type="project" value="TreeGrafter"/>
</dbReference>
<dbReference type="Proteomes" id="UP000230750">
    <property type="component" value="Unassembled WGS sequence"/>
</dbReference>
<gene>
    <name evidence="11" type="ORF">BSL78_05563</name>
</gene>
<comment type="similarity">
    <text evidence="2">Belongs to the NXF family.</text>
</comment>
<dbReference type="CDD" id="cd14342">
    <property type="entry name" value="UBA_TAP-C"/>
    <property type="match status" value="1"/>
</dbReference>
<accession>A0A2G8LB78</accession>
<keyword evidence="5" id="KW-0677">Repeat</keyword>
<dbReference type="GO" id="GO:0003723">
    <property type="term" value="F:RNA binding"/>
    <property type="evidence" value="ECO:0007669"/>
    <property type="project" value="InterPro"/>
</dbReference>
<dbReference type="InterPro" id="IPR030217">
    <property type="entry name" value="NXF_fam"/>
</dbReference>
<dbReference type="SUPFAM" id="SSF54928">
    <property type="entry name" value="RNA-binding domain, RBD"/>
    <property type="match status" value="1"/>
</dbReference>
<dbReference type="Pfam" id="PF09162">
    <property type="entry name" value="Tap-RNA_bind"/>
    <property type="match status" value="1"/>
</dbReference>
<feature type="compositionally biased region" description="Basic residues" evidence="8">
    <location>
        <begin position="55"/>
        <end position="67"/>
    </location>
</feature>
<feature type="compositionally biased region" description="Basic and acidic residues" evidence="8">
    <location>
        <begin position="43"/>
        <end position="53"/>
    </location>
</feature>
<dbReference type="InterPro" id="IPR057125">
    <property type="entry name" value="NXF1/2/3/5-like_LRR"/>
</dbReference>
<dbReference type="GO" id="GO:0005654">
    <property type="term" value="C:nucleoplasm"/>
    <property type="evidence" value="ECO:0007669"/>
    <property type="project" value="UniProtKB-SubCell"/>
</dbReference>
<dbReference type="InterPro" id="IPR002075">
    <property type="entry name" value="NTF2_dom"/>
</dbReference>
<dbReference type="InterPro" id="IPR018222">
    <property type="entry name" value="Nuclear_transport_factor_2_euk"/>
</dbReference>
<evidence type="ECO:0000313" key="11">
    <source>
        <dbReference type="EMBL" id="PIK57499.1"/>
    </source>
</evidence>
<dbReference type="InterPro" id="IPR015245">
    <property type="entry name" value="Tap_RNA-bd"/>
</dbReference>
<proteinExistence type="inferred from homology"/>
<dbReference type="EMBL" id="MRZV01000140">
    <property type="protein sequence ID" value="PIK57499.1"/>
    <property type="molecule type" value="Genomic_DNA"/>
</dbReference>
<dbReference type="Pfam" id="PF03943">
    <property type="entry name" value="TAP_C"/>
    <property type="match status" value="1"/>
</dbReference>
<dbReference type="OrthoDB" id="25872at2759"/>
<dbReference type="SMART" id="SM00804">
    <property type="entry name" value="TAP_C"/>
    <property type="match status" value="1"/>
</dbReference>
<dbReference type="Pfam" id="PF24048">
    <property type="entry name" value="LRR_NXF1-5"/>
    <property type="match status" value="1"/>
</dbReference>
<keyword evidence="6" id="KW-0509">mRNA transport</keyword>
<keyword evidence="4" id="KW-0433">Leucine-rich repeat</keyword>
<dbReference type="InterPro" id="IPR035979">
    <property type="entry name" value="RBD_domain_sf"/>
</dbReference>
<evidence type="ECO:0000259" key="10">
    <source>
        <dbReference type="PROSITE" id="PS51281"/>
    </source>
</evidence>
<dbReference type="FunFam" id="3.80.10.10:FF:000384">
    <property type="entry name" value="Nuclear RNA export factor 1"/>
    <property type="match status" value="1"/>
</dbReference>
<dbReference type="InterPro" id="IPR032675">
    <property type="entry name" value="LRR_dom_sf"/>
</dbReference>